<evidence type="ECO:0000313" key="3">
    <source>
        <dbReference type="Proteomes" id="UP001635817"/>
    </source>
</evidence>
<name>A0ABW9LM80_9MYCO</name>
<dbReference type="GO" id="GO:0005524">
    <property type="term" value="F:ATP binding"/>
    <property type="evidence" value="ECO:0007669"/>
    <property type="project" value="UniProtKB-KW"/>
</dbReference>
<feature type="compositionally biased region" description="Basic and acidic residues" evidence="1">
    <location>
        <begin position="493"/>
        <end position="503"/>
    </location>
</feature>
<dbReference type="RefSeq" id="WP_409548158.1">
    <property type="nucleotide sequence ID" value="NZ_JBKBDE010000001.1"/>
</dbReference>
<proteinExistence type="predicted"/>
<keyword evidence="2" id="KW-0067">ATP-binding</keyword>
<keyword evidence="2" id="KW-0547">Nucleotide-binding</keyword>
<dbReference type="EMBL" id="JBKBDE010000001">
    <property type="protein sequence ID" value="MFN6549098.1"/>
    <property type="molecule type" value="Genomic_DNA"/>
</dbReference>
<organism evidence="2 3">
    <name type="scientific">Mycolicibacterium septicum</name>
    <dbReference type="NCBI Taxonomy" id="98668"/>
    <lineage>
        <taxon>Bacteria</taxon>
        <taxon>Bacillati</taxon>
        <taxon>Actinomycetota</taxon>
        <taxon>Actinomycetes</taxon>
        <taxon>Mycobacteriales</taxon>
        <taxon>Mycobacteriaceae</taxon>
        <taxon>Mycolicibacterium</taxon>
    </lineage>
</organism>
<evidence type="ECO:0000313" key="2">
    <source>
        <dbReference type="EMBL" id="MFN6549098.1"/>
    </source>
</evidence>
<protein>
    <submittedName>
        <fullName evidence="2">ATP-binding protein</fullName>
    </submittedName>
</protein>
<feature type="compositionally biased region" description="Polar residues" evidence="1">
    <location>
        <begin position="504"/>
        <end position="513"/>
    </location>
</feature>
<feature type="region of interest" description="Disordered" evidence="1">
    <location>
        <begin position="482"/>
        <end position="524"/>
    </location>
</feature>
<gene>
    <name evidence="2" type="ORF">ACK4CP_01745</name>
</gene>
<accession>A0ABW9LM80</accession>
<dbReference type="Proteomes" id="UP001635817">
    <property type="component" value="Unassembled WGS sequence"/>
</dbReference>
<sequence length="524" mass="57178">MSPNGETDKKSVAARLVGMAQERYVLGVSEDGEPFGADRARPHLAMLLRGGRAGLRADLAARYFNDTGTVAGGQALTDSTLILEGLAAAHTPEKLHLRVADHEGSIYIDTGRPDSQVIRIKNGTWTTTNTAPVRFLRTKLTGAMPVPLPGGDLTQLWDFVNVTPEDRPVLLAVLVAALVQCDVPHPVLALFAEQGSAKSTTTRMLVDLIDPSPVPLRQAPRDTDSWVTAASGSWVVALDNLSAIPPWLSDSLCRAATGDGNVKRALYTDADLAVLKFRRCVIVNGIDVGAVRPDLAERLATVELRRIDRHRRQPEAKLRQQWQHALPGILGGLLSLAADVHQRLEIVSVDQPPRMADFGRALAAVDQALASEGLRRYMSRADQLSEDSLSADPFIEQLRLQTREPIIDQSGGDLLAKATPVGDHWRRPKEWPKNGRDVTAILRRHAPALRNLGWAIEDDGARNHRNVLLWTISPPSQDLMVERYSQSSPPSHSRFDGKPHATERTASTATSNPPVDEEPRAEAS</sequence>
<comment type="caution">
    <text evidence="2">The sequence shown here is derived from an EMBL/GenBank/DDBJ whole genome shotgun (WGS) entry which is preliminary data.</text>
</comment>
<evidence type="ECO:0000256" key="1">
    <source>
        <dbReference type="SAM" id="MobiDB-lite"/>
    </source>
</evidence>
<keyword evidence="3" id="KW-1185">Reference proteome</keyword>
<reference evidence="2 3" key="1">
    <citation type="submission" date="2024-12" db="EMBL/GenBank/DDBJ databases">
        <title>The coexistence of Mycolicibacterium septicum and Mycolicibacterium nivoides in clinical samples.</title>
        <authorList>
            <person name="Wang C."/>
            <person name="Feng Y."/>
            <person name="Zong Z."/>
        </authorList>
    </citation>
    <scope>NUCLEOTIDE SEQUENCE [LARGE SCALE GENOMIC DNA]</scope>
    <source>
        <strain evidence="2 3">120310</strain>
    </source>
</reference>